<dbReference type="AlphaFoldDB" id="A0A8J7WCP5"/>
<evidence type="ECO:0000313" key="8">
    <source>
        <dbReference type="Proteomes" id="UP000681356"/>
    </source>
</evidence>
<keyword evidence="8" id="KW-1185">Reference proteome</keyword>
<name>A0A8J7WCP5_9RHOB</name>
<feature type="domain" description="EamA" evidence="6">
    <location>
        <begin position="174"/>
        <end position="307"/>
    </location>
</feature>
<feature type="transmembrane region" description="Helical" evidence="5">
    <location>
        <begin position="203"/>
        <end position="222"/>
    </location>
</feature>
<comment type="subcellular location">
    <subcellularLocation>
        <location evidence="1">Membrane</location>
        <topology evidence="1">Multi-pass membrane protein</topology>
    </subcellularLocation>
</comment>
<dbReference type="GO" id="GO:0016020">
    <property type="term" value="C:membrane"/>
    <property type="evidence" value="ECO:0007669"/>
    <property type="project" value="UniProtKB-SubCell"/>
</dbReference>
<keyword evidence="2 5" id="KW-0812">Transmembrane</keyword>
<feature type="transmembrane region" description="Helical" evidence="5">
    <location>
        <begin position="288"/>
        <end position="306"/>
    </location>
</feature>
<evidence type="ECO:0000259" key="6">
    <source>
        <dbReference type="Pfam" id="PF00892"/>
    </source>
</evidence>
<organism evidence="7 8">
    <name type="scientific">Thetidibacter halocola</name>
    <dbReference type="NCBI Taxonomy" id="2827239"/>
    <lineage>
        <taxon>Bacteria</taxon>
        <taxon>Pseudomonadati</taxon>
        <taxon>Pseudomonadota</taxon>
        <taxon>Alphaproteobacteria</taxon>
        <taxon>Rhodobacterales</taxon>
        <taxon>Roseobacteraceae</taxon>
        <taxon>Thetidibacter</taxon>
    </lineage>
</organism>
<dbReference type="SUPFAM" id="SSF103481">
    <property type="entry name" value="Multidrug resistance efflux transporter EmrE"/>
    <property type="match status" value="2"/>
</dbReference>
<feature type="transmembrane region" description="Helical" evidence="5">
    <location>
        <begin position="87"/>
        <end position="106"/>
    </location>
</feature>
<dbReference type="Proteomes" id="UP000681356">
    <property type="component" value="Unassembled WGS sequence"/>
</dbReference>
<keyword evidence="3 5" id="KW-1133">Transmembrane helix</keyword>
<dbReference type="PANTHER" id="PTHR32322">
    <property type="entry name" value="INNER MEMBRANE TRANSPORTER"/>
    <property type="match status" value="1"/>
</dbReference>
<evidence type="ECO:0000256" key="3">
    <source>
        <dbReference type="ARBA" id="ARBA00022989"/>
    </source>
</evidence>
<reference evidence="7" key="1">
    <citation type="submission" date="2021-04" db="EMBL/GenBank/DDBJ databases">
        <authorList>
            <person name="Yoon J."/>
        </authorList>
    </citation>
    <scope>NUCLEOTIDE SEQUENCE</scope>
    <source>
        <strain evidence="7">KMU-90</strain>
    </source>
</reference>
<sequence>MRSFRVARARVLRHRRRMTQTSLSLRAWAELILLAVIWSASFLAVRTALDEIGPFTAVLWRTGLAAVLLALWCALRGVPWPPRRSLAPLAVMGVMNTALPFSLLAWGQQFISTGLTSILNASTAIFGVLAAALLLADERLTAPRAAGVALGFAGVVTVIGPEALLAFDLTSAAQLAVLGATLCYALSGVWARKRLSGLPPVTAALGMLTAATLVMVPVTLMVEGVPSVALQPATWAGILYAACASTALAYLLYYRVLAMAGSGNLLLVTLLIPPMAIALGAWVRDEALPPQAFAGLALLATGLMLLNRRKRAKI</sequence>
<accession>A0A8J7WCP5</accession>
<proteinExistence type="predicted"/>
<feature type="transmembrane region" description="Helical" evidence="5">
    <location>
        <begin position="118"/>
        <end position="136"/>
    </location>
</feature>
<dbReference type="EMBL" id="JAGTUU010000001">
    <property type="protein sequence ID" value="MBS0122948.1"/>
    <property type="molecule type" value="Genomic_DNA"/>
</dbReference>
<evidence type="ECO:0000256" key="1">
    <source>
        <dbReference type="ARBA" id="ARBA00004141"/>
    </source>
</evidence>
<dbReference type="InterPro" id="IPR000620">
    <property type="entry name" value="EamA_dom"/>
</dbReference>
<dbReference type="InterPro" id="IPR037185">
    <property type="entry name" value="EmrE-like"/>
</dbReference>
<dbReference type="Pfam" id="PF00892">
    <property type="entry name" value="EamA"/>
    <property type="match status" value="2"/>
</dbReference>
<keyword evidence="4 5" id="KW-0472">Membrane</keyword>
<evidence type="ECO:0000313" key="7">
    <source>
        <dbReference type="EMBL" id="MBS0122948.1"/>
    </source>
</evidence>
<evidence type="ECO:0000256" key="5">
    <source>
        <dbReference type="SAM" id="Phobius"/>
    </source>
</evidence>
<comment type="caution">
    <text evidence="7">The sequence shown here is derived from an EMBL/GenBank/DDBJ whole genome shotgun (WGS) entry which is preliminary data.</text>
</comment>
<dbReference type="InterPro" id="IPR050638">
    <property type="entry name" value="AA-Vitamin_Transporters"/>
</dbReference>
<feature type="transmembrane region" description="Helical" evidence="5">
    <location>
        <begin position="58"/>
        <end position="75"/>
    </location>
</feature>
<protein>
    <submittedName>
        <fullName evidence="7">DMT family transporter</fullName>
    </submittedName>
</protein>
<feature type="transmembrane region" description="Helical" evidence="5">
    <location>
        <begin position="148"/>
        <end position="167"/>
    </location>
</feature>
<feature type="transmembrane region" description="Helical" evidence="5">
    <location>
        <begin position="173"/>
        <end position="191"/>
    </location>
</feature>
<feature type="transmembrane region" description="Helical" evidence="5">
    <location>
        <begin position="265"/>
        <end position="282"/>
    </location>
</feature>
<evidence type="ECO:0000256" key="4">
    <source>
        <dbReference type="ARBA" id="ARBA00023136"/>
    </source>
</evidence>
<feature type="transmembrane region" description="Helical" evidence="5">
    <location>
        <begin position="234"/>
        <end position="253"/>
    </location>
</feature>
<dbReference type="PANTHER" id="PTHR32322:SF9">
    <property type="entry name" value="AMINO-ACID METABOLITE EFFLUX PUMP-RELATED"/>
    <property type="match status" value="1"/>
</dbReference>
<gene>
    <name evidence="7" type="ORF">KB874_02285</name>
</gene>
<feature type="domain" description="EamA" evidence="6">
    <location>
        <begin position="31"/>
        <end position="158"/>
    </location>
</feature>
<evidence type="ECO:0000256" key="2">
    <source>
        <dbReference type="ARBA" id="ARBA00022692"/>
    </source>
</evidence>